<dbReference type="EMBL" id="UYRU01012713">
    <property type="protein sequence ID" value="VDK48362.1"/>
    <property type="molecule type" value="Genomic_DNA"/>
</dbReference>
<proteinExistence type="predicted"/>
<gene>
    <name evidence="1" type="ORF">DILT_LOCUS1652</name>
</gene>
<evidence type="ECO:0000313" key="2">
    <source>
        <dbReference type="Proteomes" id="UP000281553"/>
    </source>
</evidence>
<accession>A0A3P6QEI4</accession>
<protein>
    <submittedName>
        <fullName evidence="1">Uncharacterized protein</fullName>
    </submittedName>
</protein>
<name>A0A3P6QEI4_DIBLA</name>
<organism evidence="1 2">
    <name type="scientific">Dibothriocephalus latus</name>
    <name type="common">Fish tapeworm</name>
    <name type="synonym">Diphyllobothrium latum</name>
    <dbReference type="NCBI Taxonomy" id="60516"/>
    <lineage>
        <taxon>Eukaryota</taxon>
        <taxon>Metazoa</taxon>
        <taxon>Spiralia</taxon>
        <taxon>Lophotrochozoa</taxon>
        <taxon>Platyhelminthes</taxon>
        <taxon>Cestoda</taxon>
        <taxon>Eucestoda</taxon>
        <taxon>Diphyllobothriidea</taxon>
        <taxon>Diphyllobothriidae</taxon>
        <taxon>Dibothriocephalus</taxon>
    </lineage>
</organism>
<keyword evidence="2" id="KW-1185">Reference proteome</keyword>
<sequence length="172" mass="19346">MTSSSPATLESFREFQIPVEPCQSGATSGSSSSSDHQQAWCTPRCAENDAIDCKPEPGAPIWPPAPPNQLWSHDLTAYVPYPYPSTPTPNYLSAGQKAIKCQVRFLVLLFNAQKWGYKNTLNYIDERLVNRRIRIHLSCTFENLLNPPFFSVVRIQCLISFVNENKALKVQV</sequence>
<dbReference type="Proteomes" id="UP000281553">
    <property type="component" value="Unassembled WGS sequence"/>
</dbReference>
<evidence type="ECO:0000313" key="1">
    <source>
        <dbReference type="EMBL" id="VDK48362.1"/>
    </source>
</evidence>
<reference evidence="1 2" key="1">
    <citation type="submission" date="2018-11" db="EMBL/GenBank/DDBJ databases">
        <authorList>
            <consortium name="Pathogen Informatics"/>
        </authorList>
    </citation>
    <scope>NUCLEOTIDE SEQUENCE [LARGE SCALE GENOMIC DNA]</scope>
</reference>
<dbReference type="AlphaFoldDB" id="A0A3P6QEI4"/>